<dbReference type="CDD" id="cd07560">
    <property type="entry name" value="Peptidase_S41_CPP"/>
    <property type="match status" value="1"/>
</dbReference>
<dbReference type="EMBL" id="JAOTML010000001">
    <property type="protein sequence ID" value="MCY3052586.1"/>
    <property type="molecule type" value="Genomic_DNA"/>
</dbReference>
<keyword evidence="3 5" id="KW-0378">Hydrolase</keyword>
<dbReference type="InterPro" id="IPR041489">
    <property type="entry name" value="PDZ_6"/>
</dbReference>
<dbReference type="SUPFAM" id="SSF52096">
    <property type="entry name" value="ClpP/crotonase"/>
    <property type="match status" value="1"/>
</dbReference>
<gene>
    <name evidence="9" type="ORF">ODY43_01015</name>
</gene>
<dbReference type="SUPFAM" id="SSF47090">
    <property type="entry name" value="PGBD-like"/>
    <property type="match status" value="1"/>
</dbReference>
<keyword evidence="7" id="KW-0472">Membrane</keyword>
<dbReference type="PANTHER" id="PTHR32060:SF30">
    <property type="entry name" value="CARBOXY-TERMINAL PROCESSING PROTEASE CTPA"/>
    <property type="match status" value="1"/>
</dbReference>
<dbReference type="InterPro" id="IPR055210">
    <property type="entry name" value="CtpA/B_N"/>
</dbReference>
<dbReference type="SMART" id="SM00245">
    <property type="entry name" value="TSPc"/>
    <property type="match status" value="1"/>
</dbReference>
<name>A0ABT4C2C0_9LACT</name>
<comment type="similarity">
    <text evidence="1 5">Belongs to the peptidase S41A family.</text>
</comment>
<evidence type="ECO:0000256" key="7">
    <source>
        <dbReference type="SAM" id="Phobius"/>
    </source>
</evidence>
<dbReference type="Gene3D" id="1.10.101.10">
    <property type="entry name" value="PGBD-like superfamily/PGBD"/>
    <property type="match status" value="1"/>
</dbReference>
<feature type="compositionally biased region" description="Basic and acidic residues" evidence="6">
    <location>
        <begin position="1"/>
        <end position="10"/>
    </location>
</feature>
<dbReference type="PROSITE" id="PS50106">
    <property type="entry name" value="PDZ"/>
    <property type="match status" value="1"/>
</dbReference>
<dbReference type="InterPro" id="IPR001478">
    <property type="entry name" value="PDZ"/>
</dbReference>
<proteinExistence type="inferred from homology"/>
<dbReference type="Pfam" id="PF01471">
    <property type="entry name" value="PG_binding_1"/>
    <property type="match status" value="1"/>
</dbReference>
<reference evidence="9" key="1">
    <citation type="submission" date="2022-09" db="EMBL/GenBank/DDBJ databases">
        <title>Aerococcus urinae taxonomy study.</title>
        <authorList>
            <person name="Christensen J."/>
            <person name="Senneby E."/>
        </authorList>
    </citation>
    <scope>NUCLEOTIDE SEQUENCE</scope>
    <source>
        <strain evidence="9">NLD-066-U95</strain>
    </source>
</reference>
<dbReference type="InterPro" id="IPR036366">
    <property type="entry name" value="PGBDSf"/>
</dbReference>
<feature type="transmembrane region" description="Helical" evidence="7">
    <location>
        <begin position="68"/>
        <end position="89"/>
    </location>
</feature>
<dbReference type="PANTHER" id="PTHR32060">
    <property type="entry name" value="TAIL-SPECIFIC PROTEASE"/>
    <property type="match status" value="1"/>
</dbReference>
<dbReference type="InterPro" id="IPR036034">
    <property type="entry name" value="PDZ_sf"/>
</dbReference>
<dbReference type="InterPro" id="IPR036365">
    <property type="entry name" value="PGBD-like_sf"/>
</dbReference>
<sequence>MTDENRKPADNQDNNNEINKAEDGQSGPTSKSQENHEIKEKIVLEHEEIPDKLNVKGQFSTKPSWKRFLSTLLAIAITALVTFFVTNYLTTGRLPWQIHAQNTMSTQEINKLQKTFSLITEGYIGDVDREKLIDGALKGMTEAVDDPYTTYLHGDESSQLDQAIEANFEGIGAQITVRDNQIVVISPIKGSPAEKAGIQTDDIIKSVNGESLEGKNAQEAANMIRGEAGSQVQLVIERAGKQREMTLTREKIPLQTVYSHQIEGHPEIGLIQISSFSEPTAKDVQETVKSMREEGVKSFIFDVRGNPGGLLSSAIQISNYFLSDGDTIVQIEDSQGNRKKIQADKSKMGDFKIDEPSVLLIDKGSASASEILAGALQQSAHIPVIGSQSFGKGTVQTVVKLDDKDQLKITYAHWLTPDGSWIHKQGISPNIEAKLPDYSELSLVDGSQNYQLGEESDKIKNIQAQLALLGYLESDQVQGKFDEQTQIALKAFQADHELEKTGQVNDETAQALTRVLRDYILAHDTQKDKAVDYLLEHAQ</sequence>
<dbReference type="InterPro" id="IPR029045">
    <property type="entry name" value="ClpP/crotonase-like_dom_sf"/>
</dbReference>
<feature type="domain" description="PDZ" evidence="8">
    <location>
        <begin position="157"/>
        <end position="225"/>
    </location>
</feature>
<dbReference type="Gene3D" id="3.30.750.44">
    <property type="match status" value="1"/>
</dbReference>
<keyword evidence="2 5" id="KW-0645">Protease</keyword>
<feature type="region of interest" description="Disordered" evidence="6">
    <location>
        <begin position="1"/>
        <end position="37"/>
    </location>
</feature>
<dbReference type="RefSeq" id="WP_268049355.1">
    <property type="nucleotide sequence ID" value="NZ_JAOTML010000001.1"/>
</dbReference>
<dbReference type="Proteomes" id="UP001069145">
    <property type="component" value="Unassembled WGS sequence"/>
</dbReference>
<comment type="caution">
    <text evidence="9">The sequence shown here is derived from an EMBL/GenBank/DDBJ whole genome shotgun (WGS) entry which is preliminary data.</text>
</comment>
<protein>
    <submittedName>
        <fullName evidence="9">S41 family peptidase</fullName>
    </submittedName>
</protein>
<dbReference type="NCBIfam" id="TIGR00225">
    <property type="entry name" value="prc"/>
    <property type="match status" value="1"/>
</dbReference>
<dbReference type="Pfam" id="PF03572">
    <property type="entry name" value="Peptidase_S41"/>
    <property type="match status" value="1"/>
</dbReference>
<dbReference type="Pfam" id="PF22694">
    <property type="entry name" value="CtpB_N-like"/>
    <property type="match status" value="1"/>
</dbReference>
<dbReference type="InterPro" id="IPR004447">
    <property type="entry name" value="Peptidase_S41A"/>
</dbReference>
<dbReference type="Gene3D" id="3.90.226.10">
    <property type="entry name" value="2-enoyl-CoA Hydratase, Chain A, domain 1"/>
    <property type="match status" value="1"/>
</dbReference>
<dbReference type="SUPFAM" id="SSF50156">
    <property type="entry name" value="PDZ domain-like"/>
    <property type="match status" value="1"/>
</dbReference>
<dbReference type="Pfam" id="PF17820">
    <property type="entry name" value="PDZ_6"/>
    <property type="match status" value="1"/>
</dbReference>
<evidence type="ECO:0000256" key="2">
    <source>
        <dbReference type="ARBA" id="ARBA00022670"/>
    </source>
</evidence>
<dbReference type="CDD" id="cd06782">
    <property type="entry name" value="cpPDZ_CPP-like"/>
    <property type="match status" value="1"/>
</dbReference>
<dbReference type="Gene3D" id="2.30.42.10">
    <property type="match status" value="1"/>
</dbReference>
<keyword evidence="7" id="KW-1133">Transmembrane helix</keyword>
<keyword evidence="10" id="KW-1185">Reference proteome</keyword>
<evidence type="ECO:0000256" key="5">
    <source>
        <dbReference type="RuleBase" id="RU004404"/>
    </source>
</evidence>
<keyword evidence="4 5" id="KW-0720">Serine protease</keyword>
<dbReference type="SMART" id="SM00228">
    <property type="entry name" value="PDZ"/>
    <property type="match status" value="1"/>
</dbReference>
<evidence type="ECO:0000256" key="3">
    <source>
        <dbReference type="ARBA" id="ARBA00022801"/>
    </source>
</evidence>
<accession>A0ABT4C2C0</accession>
<evidence type="ECO:0000256" key="1">
    <source>
        <dbReference type="ARBA" id="ARBA00009179"/>
    </source>
</evidence>
<dbReference type="InterPro" id="IPR005151">
    <property type="entry name" value="Tail-specific_protease"/>
</dbReference>
<evidence type="ECO:0000256" key="4">
    <source>
        <dbReference type="ARBA" id="ARBA00022825"/>
    </source>
</evidence>
<organism evidence="9 10">
    <name type="scientific">Aerococcus urinae</name>
    <dbReference type="NCBI Taxonomy" id="1376"/>
    <lineage>
        <taxon>Bacteria</taxon>
        <taxon>Bacillati</taxon>
        <taxon>Bacillota</taxon>
        <taxon>Bacilli</taxon>
        <taxon>Lactobacillales</taxon>
        <taxon>Aerococcaceae</taxon>
        <taxon>Aerococcus</taxon>
    </lineage>
</organism>
<keyword evidence="7" id="KW-0812">Transmembrane</keyword>
<evidence type="ECO:0000313" key="9">
    <source>
        <dbReference type="EMBL" id="MCY3052586.1"/>
    </source>
</evidence>
<evidence type="ECO:0000259" key="8">
    <source>
        <dbReference type="PROSITE" id="PS50106"/>
    </source>
</evidence>
<evidence type="ECO:0000256" key="6">
    <source>
        <dbReference type="SAM" id="MobiDB-lite"/>
    </source>
</evidence>
<evidence type="ECO:0000313" key="10">
    <source>
        <dbReference type="Proteomes" id="UP001069145"/>
    </source>
</evidence>
<dbReference type="InterPro" id="IPR002477">
    <property type="entry name" value="Peptidoglycan-bd-like"/>
</dbReference>